<keyword evidence="3" id="KW-1185">Reference proteome</keyword>
<organism evidence="2 3">
    <name type="scientific">Oryza sativa subsp. japonica</name>
    <name type="common">Rice</name>
    <dbReference type="NCBI Taxonomy" id="39947"/>
    <lineage>
        <taxon>Eukaryota</taxon>
        <taxon>Viridiplantae</taxon>
        <taxon>Streptophyta</taxon>
        <taxon>Embryophyta</taxon>
        <taxon>Tracheophyta</taxon>
        <taxon>Spermatophyta</taxon>
        <taxon>Magnoliopsida</taxon>
        <taxon>Liliopsida</taxon>
        <taxon>Poales</taxon>
        <taxon>Poaceae</taxon>
        <taxon>BOP clade</taxon>
        <taxon>Oryzoideae</taxon>
        <taxon>Oryzeae</taxon>
        <taxon>Oryzinae</taxon>
        <taxon>Oryza</taxon>
        <taxon>Oryza sativa</taxon>
    </lineage>
</organism>
<name>A0A0N7KDZ2_ORYSJ</name>
<protein>
    <submittedName>
        <fullName evidence="2">Os01g0820600 protein</fullName>
    </submittedName>
</protein>
<evidence type="ECO:0000256" key="1">
    <source>
        <dbReference type="SAM" id="MobiDB-lite"/>
    </source>
</evidence>
<evidence type="ECO:0000313" key="3">
    <source>
        <dbReference type="Proteomes" id="UP000059680"/>
    </source>
</evidence>
<gene>
    <name evidence="2" type="ordered locus">Os01g0820600</name>
    <name evidence="2" type="ORF">OSNPB_010820600</name>
</gene>
<reference evidence="3" key="1">
    <citation type="journal article" date="2005" name="Nature">
        <title>The map-based sequence of the rice genome.</title>
        <authorList>
            <consortium name="International rice genome sequencing project (IRGSP)"/>
            <person name="Matsumoto T."/>
            <person name="Wu J."/>
            <person name="Kanamori H."/>
            <person name="Katayose Y."/>
            <person name="Fujisawa M."/>
            <person name="Namiki N."/>
            <person name="Mizuno H."/>
            <person name="Yamamoto K."/>
            <person name="Antonio B.A."/>
            <person name="Baba T."/>
            <person name="Sakata K."/>
            <person name="Nagamura Y."/>
            <person name="Aoki H."/>
            <person name="Arikawa K."/>
            <person name="Arita K."/>
            <person name="Bito T."/>
            <person name="Chiden Y."/>
            <person name="Fujitsuka N."/>
            <person name="Fukunaka R."/>
            <person name="Hamada M."/>
            <person name="Harada C."/>
            <person name="Hayashi A."/>
            <person name="Hijishita S."/>
            <person name="Honda M."/>
            <person name="Hosokawa S."/>
            <person name="Ichikawa Y."/>
            <person name="Idonuma A."/>
            <person name="Iijima M."/>
            <person name="Ikeda M."/>
            <person name="Ikeno M."/>
            <person name="Ito K."/>
            <person name="Ito S."/>
            <person name="Ito T."/>
            <person name="Ito Y."/>
            <person name="Ito Y."/>
            <person name="Iwabuchi A."/>
            <person name="Kamiya K."/>
            <person name="Karasawa W."/>
            <person name="Kurita K."/>
            <person name="Katagiri S."/>
            <person name="Kikuta A."/>
            <person name="Kobayashi H."/>
            <person name="Kobayashi N."/>
            <person name="Machita K."/>
            <person name="Maehara T."/>
            <person name="Masukawa M."/>
            <person name="Mizubayashi T."/>
            <person name="Mukai Y."/>
            <person name="Nagasaki H."/>
            <person name="Nagata Y."/>
            <person name="Naito S."/>
            <person name="Nakashima M."/>
            <person name="Nakama Y."/>
            <person name="Nakamichi Y."/>
            <person name="Nakamura M."/>
            <person name="Meguro A."/>
            <person name="Negishi M."/>
            <person name="Ohta I."/>
            <person name="Ohta T."/>
            <person name="Okamoto M."/>
            <person name="Ono N."/>
            <person name="Saji S."/>
            <person name="Sakaguchi M."/>
            <person name="Sakai K."/>
            <person name="Shibata M."/>
            <person name="Shimokawa T."/>
            <person name="Song J."/>
            <person name="Takazaki Y."/>
            <person name="Terasawa K."/>
            <person name="Tsugane M."/>
            <person name="Tsuji K."/>
            <person name="Ueda S."/>
            <person name="Waki K."/>
            <person name="Yamagata H."/>
            <person name="Yamamoto M."/>
            <person name="Yamamoto S."/>
            <person name="Yamane H."/>
            <person name="Yoshiki S."/>
            <person name="Yoshihara R."/>
            <person name="Yukawa K."/>
            <person name="Zhong H."/>
            <person name="Yano M."/>
            <person name="Yuan Q."/>
            <person name="Ouyang S."/>
            <person name="Liu J."/>
            <person name="Jones K.M."/>
            <person name="Gansberger K."/>
            <person name="Moffat K."/>
            <person name="Hill J."/>
            <person name="Bera J."/>
            <person name="Fadrosh D."/>
            <person name="Jin S."/>
            <person name="Johri S."/>
            <person name="Kim M."/>
            <person name="Overton L."/>
            <person name="Reardon M."/>
            <person name="Tsitrin T."/>
            <person name="Vuong H."/>
            <person name="Weaver B."/>
            <person name="Ciecko A."/>
            <person name="Tallon L."/>
            <person name="Jackson J."/>
            <person name="Pai G."/>
            <person name="Aken S.V."/>
            <person name="Utterback T."/>
            <person name="Reidmuller S."/>
            <person name="Feldblyum T."/>
            <person name="Hsiao J."/>
            <person name="Zismann V."/>
            <person name="Iobst S."/>
            <person name="de Vazeille A.R."/>
            <person name="Buell C.R."/>
            <person name="Ying K."/>
            <person name="Li Y."/>
            <person name="Lu T."/>
            <person name="Huang Y."/>
            <person name="Zhao Q."/>
            <person name="Feng Q."/>
            <person name="Zhang L."/>
            <person name="Zhu J."/>
            <person name="Weng Q."/>
            <person name="Mu J."/>
            <person name="Lu Y."/>
            <person name="Fan D."/>
            <person name="Liu Y."/>
            <person name="Guan J."/>
            <person name="Zhang Y."/>
            <person name="Yu S."/>
            <person name="Liu X."/>
            <person name="Zhang Y."/>
            <person name="Hong G."/>
            <person name="Han B."/>
            <person name="Choisne N."/>
            <person name="Demange N."/>
            <person name="Orjeda G."/>
            <person name="Samain S."/>
            <person name="Cattolico L."/>
            <person name="Pelletier E."/>
            <person name="Couloux A."/>
            <person name="Segurens B."/>
            <person name="Wincker P."/>
            <person name="D'Hont A."/>
            <person name="Scarpelli C."/>
            <person name="Weissenbach J."/>
            <person name="Salanoubat M."/>
            <person name="Quetier F."/>
            <person name="Yu Y."/>
            <person name="Kim H.R."/>
            <person name="Rambo T."/>
            <person name="Currie J."/>
            <person name="Collura K."/>
            <person name="Luo M."/>
            <person name="Yang T."/>
            <person name="Ammiraju J.S.S."/>
            <person name="Engler F."/>
            <person name="Soderlund C."/>
            <person name="Wing R.A."/>
            <person name="Palmer L.E."/>
            <person name="de la Bastide M."/>
            <person name="Spiegel L."/>
            <person name="Nascimento L."/>
            <person name="Zutavern T."/>
            <person name="O'Shaughnessy A."/>
            <person name="Dike S."/>
            <person name="Dedhia N."/>
            <person name="Preston R."/>
            <person name="Balija V."/>
            <person name="McCombie W.R."/>
            <person name="Chow T."/>
            <person name="Chen H."/>
            <person name="Chung M."/>
            <person name="Chen C."/>
            <person name="Shaw J."/>
            <person name="Wu H."/>
            <person name="Hsiao K."/>
            <person name="Chao Y."/>
            <person name="Chu M."/>
            <person name="Cheng C."/>
            <person name="Hour A."/>
            <person name="Lee P."/>
            <person name="Lin S."/>
            <person name="Lin Y."/>
            <person name="Liou J."/>
            <person name="Liu S."/>
            <person name="Hsing Y."/>
            <person name="Raghuvanshi S."/>
            <person name="Mohanty A."/>
            <person name="Bharti A.K."/>
            <person name="Gaur A."/>
            <person name="Gupta V."/>
            <person name="Kumar D."/>
            <person name="Ravi V."/>
            <person name="Vij S."/>
            <person name="Kapur A."/>
            <person name="Khurana P."/>
            <person name="Khurana P."/>
            <person name="Khurana J.P."/>
            <person name="Tyagi A.K."/>
            <person name="Gaikwad K."/>
            <person name="Singh A."/>
            <person name="Dalal V."/>
            <person name="Srivastava S."/>
            <person name="Dixit A."/>
            <person name="Pal A.K."/>
            <person name="Ghazi I.A."/>
            <person name="Yadav M."/>
            <person name="Pandit A."/>
            <person name="Bhargava A."/>
            <person name="Sureshbabu K."/>
            <person name="Batra K."/>
            <person name="Sharma T.R."/>
            <person name="Mohapatra T."/>
            <person name="Singh N.K."/>
            <person name="Messing J."/>
            <person name="Nelson A.B."/>
            <person name="Fuks G."/>
            <person name="Kavchok S."/>
            <person name="Keizer G."/>
            <person name="Linton E."/>
            <person name="Llaca V."/>
            <person name="Song R."/>
            <person name="Tanyolac B."/>
            <person name="Young S."/>
            <person name="Ho-Il K."/>
            <person name="Hahn J.H."/>
            <person name="Sangsakoo G."/>
            <person name="Vanavichit A."/>
            <person name="de Mattos Luiz.A.T."/>
            <person name="Zimmer P.D."/>
            <person name="Malone G."/>
            <person name="Dellagostin O."/>
            <person name="de Oliveira A.C."/>
            <person name="Bevan M."/>
            <person name="Bancroft I."/>
            <person name="Minx P."/>
            <person name="Cordum H."/>
            <person name="Wilson R."/>
            <person name="Cheng Z."/>
            <person name="Jin W."/>
            <person name="Jiang J."/>
            <person name="Leong S.A."/>
            <person name="Iwama H."/>
            <person name="Gojobori T."/>
            <person name="Itoh T."/>
            <person name="Niimura Y."/>
            <person name="Fujii Y."/>
            <person name="Habara T."/>
            <person name="Sakai H."/>
            <person name="Sato Y."/>
            <person name="Wilson G."/>
            <person name="Kumar K."/>
            <person name="McCouch S."/>
            <person name="Juretic N."/>
            <person name="Hoen D."/>
            <person name="Wright S."/>
            <person name="Bruskiewich R."/>
            <person name="Bureau T."/>
            <person name="Miyao A."/>
            <person name="Hirochika H."/>
            <person name="Nishikawa T."/>
            <person name="Kadowaki K."/>
            <person name="Sugiura M."/>
            <person name="Burr B."/>
            <person name="Sasaki T."/>
        </authorList>
    </citation>
    <scope>NUCLEOTIDE SEQUENCE [LARGE SCALE GENOMIC DNA]</scope>
    <source>
        <strain evidence="3">cv. Nipponbare</strain>
    </source>
</reference>
<dbReference type="EMBL" id="AP014957">
    <property type="protein sequence ID" value="BAS74969.1"/>
    <property type="molecule type" value="Genomic_DNA"/>
</dbReference>
<accession>A0A0N7KDZ2</accession>
<dbReference type="InParanoid" id="A0A0N7KDZ2"/>
<sequence length="112" mass="12464">MWFSPEGKHHARARSHNNAPKRFTVPKSVAAVDLDLGQYFAYKHPFLACRFILVDSVNCHQMNTFSAWLSYWRPTASQPLGGSMTHPLSNSGESLTSRPPGPHPHIIGAKDP</sequence>
<proteinExistence type="predicted"/>
<feature type="compositionally biased region" description="Polar residues" evidence="1">
    <location>
        <begin position="82"/>
        <end position="97"/>
    </location>
</feature>
<dbReference type="Proteomes" id="UP000059680">
    <property type="component" value="Chromosome 1"/>
</dbReference>
<reference evidence="2 3" key="2">
    <citation type="journal article" date="2013" name="Plant Cell Physiol.">
        <title>Rice Annotation Project Database (RAP-DB): an integrative and interactive database for rice genomics.</title>
        <authorList>
            <person name="Sakai H."/>
            <person name="Lee S.S."/>
            <person name="Tanaka T."/>
            <person name="Numa H."/>
            <person name="Kim J."/>
            <person name="Kawahara Y."/>
            <person name="Wakimoto H."/>
            <person name="Yang C.C."/>
            <person name="Iwamoto M."/>
            <person name="Abe T."/>
            <person name="Yamada Y."/>
            <person name="Muto A."/>
            <person name="Inokuchi H."/>
            <person name="Ikemura T."/>
            <person name="Matsumoto T."/>
            <person name="Sasaki T."/>
            <person name="Itoh T."/>
        </authorList>
    </citation>
    <scope>NUCLEOTIDE SEQUENCE [LARGE SCALE GENOMIC DNA]</scope>
    <source>
        <strain evidence="3">cv. Nipponbare</strain>
    </source>
</reference>
<evidence type="ECO:0000313" key="2">
    <source>
        <dbReference type="EMBL" id="BAS74969.1"/>
    </source>
</evidence>
<reference evidence="2 3" key="3">
    <citation type="journal article" date="2013" name="Rice">
        <title>Improvement of the Oryza sativa Nipponbare reference genome using next generation sequence and optical map data.</title>
        <authorList>
            <person name="Kawahara Y."/>
            <person name="de la Bastide M."/>
            <person name="Hamilton J.P."/>
            <person name="Kanamori H."/>
            <person name="McCombie W.R."/>
            <person name="Ouyang S."/>
            <person name="Schwartz D.C."/>
            <person name="Tanaka T."/>
            <person name="Wu J."/>
            <person name="Zhou S."/>
            <person name="Childs K.L."/>
            <person name="Davidson R.M."/>
            <person name="Lin H."/>
            <person name="Quesada-Ocampo L."/>
            <person name="Vaillancourt B."/>
            <person name="Sakai H."/>
            <person name="Lee S.S."/>
            <person name="Kim J."/>
            <person name="Numa H."/>
            <person name="Itoh T."/>
            <person name="Buell C.R."/>
            <person name="Matsumoto T."/>
        </authorList>
    </citation>
    <scope>NUCLEOTIDE SEQUENCE [LARGE SCALE GENOMIC DNA]</scope>
    <source>
        <strain evidence="3">cv. Nipponbare</strain>
    </source>
</reference>
<dbReference type="AlphaFoldDB" id="A0A0N7KDZ2"/>
<feature type="region of interest" description="Disordered" evidence="1">
    <location>
        <begin position="82"/>
        <end position="112"/>
    </location>
</feature>
<dbReference type="PaxDb" id="39947-A0A0N7KDZ2"/>